<dbReference type="Gene3D" id="3.40.50.150">
    <property type="entry name" value="Vaccinia Virus protein VP39"/>
    <property type="match status" value="1"/>
</dbReference>
<comment type="function">
    <text evidence="5">Methyltransferase required for the conversion of demethylmenaquinol (DMKH2) to menaquinol (MKH2).</text>
</comment>
<dbReference type="PANTHER" id="PTHR43591">
    <property type="entry name" value="METHYLTRANSFERASE"/>
    <property type="match status" value="1"/>
</dbReference>
<feature type="binding site" evidence="5">
    <location>
        <position position="70"/>
    </location>
    <ligand>
        <name>S-adenosyl-L-methionine</name>
        <dbReference type="ChEBI" id="CHEBI:59789"/>
    </ligand>
</feature>
<dbReference type="UniPathway" id="UPA00079">
    <property type="reaction ID" value="UER00169"/>
</dbReference>
<name>A0A1I1KAD3_9SPHI</name>
<comment type="pathway">
    <text evidence="5">Quinol/quinone metabolism; menaquinone biosynthesis; menaquinol from 1,4-dihydroxy-2-naphthoate: step 2/2.</text>
</comment>
<comment type="caution">
    <text evidence="5">Lacks conserved residue(s) required for the propagation of feature annotation.</text>
</comment>
<dbReference type="NCBIfam" id="NF001244">
    <property type="entry name" value="PRK00216.1-5"/>
    <property type="match status" value="1"/>
</dbReference>
<evidence type="ECO:0000256" key="1">
    <source>
        <dbReference type="ARBA" id="ARBA00022428"/>
    </source>
</evidence>
<dbReference type="GO" id="GO:0032259">
    <property type="term" value="P:methylation"/>
    <property type="evidence" value="ECO:0007669"/>
    <property type="project" value="UniProtKB-KW"/>
</dbReference>
<dbReference type="InterPro" id="IPR029063">
    <property type="entry name" value="SAM-dependent_MTases_sf"/>
</dbReference>
<evidence type="ECO:0000313" key="7">
    <source>
        <dbReference type="Proteomes" id="UP000199577"/>
    </source>
</evidence>
<keyword evidence="3 5" id="KW-0808">Transferase</keyword>
<dbReference type="PROSITE" id="PS01184">
    <property type="entry name" value="UBIE_2"/>
    <property type="match status" value="1"/>
</dbReference>
<organism evidence="6 7">
    <name type="scientific">Parapedobacter composti</name>
    <dbReference type="NCBI Taxonomy" id="623281"/>
    <lineage>
        <taxon>Bacteria</taxon>
        <taxon>Pseudomonadati</taxon>
        <taxon>Bacteroidota</taxon>
        <taxon>Sphingobacteriia</taxon>
        <taxon>Sphingobacteriales</taxon>
        <taxon>Sphingobacteriaceae</taxon>
        <taxon>Parapedobacter</taxon>
    </lineage>
</organism>
<feature type="binding site" evidence="5">
    <location>
        <begin position="118"/>
        <end position="119"/>
    </location>
    <ligand>
        <name>S-adenosyl-L-methionine</name>
        <dbReference type="ChEBI" id="CHEBI:59789"/>
    </ligand>
</feature>
<accession>A0A1I1KAD3</accession>
<dbReference type="EC" id="2.1.1.163" evidence="5"/>
<proteinExistence type="inferred from homology"/>
<comment type="similarity">
    <text evidence="5">Belongs to the class I-like SAM-binding methyltransferase superfamily. MenG/UbiE family.</text>
</comment>
<dbReference type="CDD" id="cd02440">
    <property type="entry name" value="AdoMet_MTases"/>
    <property type="match status" value="1"/>
</dbReference>
<dbReference type="HAMAP" id="MF_01813">
    <property type="entry name" value="MenG_UbiE_methyltr"/>
    <property type="match status" value="1"/>
</dbReference>
<evidence type="ECO:0000256" key="3">
    <source>
        <dbReference type="ARBA" id="ARBA00022679"/>
    </source>
</evidence>
<dbReference type="STRING" id="623281.SAMN05421747_11429"/>
<dbReference type="Proteomes" id="UP000199577">
    <property type="component" value="Unassembled WGS sequence"/>
</dbReference>
<feature type="binding site" evidence="5">
    <location>
        <position position="90"/>
    </location>
    <ligand>
        <name>S-adenosyl-L-methionine</name>
        <dbReference type="ChEBI" id="CHEBI:59789"/>
    </ligand>
</feature>
<dbReference type="PANTHER" id="PTHR43591:SF24">
    <property type="entry name" value="2-METHOXY-6-POLYPRENYL-1,4-BENZOQUINOL METHYLASE, MITOCHONDRIAL"/>
    <property type="match status" value="1"/>
</dbReference>
<keyword evidence="4 5" id="KW-0949">S-adenosyl-L-methionine</keyword>
<evidence type="ECO:0000313" key="6">
    <source>
        <dbReference type="EMBL" id="SFC54490.1"/>
    </source>
</evidence>
<dbReference type="InterPro" id="IPR004033">
    <property type="entry name" value="UbiE/COQ5_MeTrFase"/>
</dbReference>
<dbReference type="PROSITE" id="PS51608">
    <property type="entry name" value="SAM_MT_UBIE"/>
    <property type="match status" value="1"/>
</dbReference>
<dbReference type="InterPro" id="IPR023576">
    <property type="entry name" value="UbiE/COQ5_MeTrFase_CS"/>
</dbReference>
<dbReference type="RefSeq" id="WP_170845744.1">
    <property type="nucleotide sequence ID" value="NZ_FOLL01000014.1"/>
</dbReference>
<dbReference type="GO" id="GO:0009234">
    <property type="term" value="P:menaquinone biosynthetic process"/>
    <property type="evidence" value="ECO:0007669"/>
    <property type="project" value="UniProtKB-UniRule"/>
</dbReference>
<evidence type="ECO:0000256" key="5">
    <source>
        <dbReference type="HAMAP-Rule" id="MF_01813"/>
    </source>
</evidence>
<dbReference type="SUPFAM" id="SSF53335">
    <property type="entry name" value="S-adenosyl-L-methionine-dependent methyltransferases"/>
    <property type="match status" value="1"/>
</dbReference>
<reference evidence="6 7" key="1">
    <citation type="submission" date="2016-10" db="EMBL/GenBank/DDBJ databases">
        <authorList>
            <person name="de Groot N.N."/>
        </authorList>
    </citation>
    <scope>NUCLEOTIDE SEQUENCE [LARGE SCALE GENOMIC DNA]</scope>
    <source>
        <strain evidence="6 7">DSM 22900</strain>
    </source>
</reference>
<evidence type="ECO:0000256" key="4">
    <source>
        <dbReference type="ARBA" id="ARBA00022691"/>
    </source>
</evidence>
<dbReference type="EMBL" id="FOLL01000014">
    <property type="protein sequence ID" value="SFC54490.1"/>
    <property type="molecule type" value="Genomic_DNA"/>
</dbReference>
<dbReference type="GO" id="GO:0043770">
    <property type="term" value="F:demethylmenaquinone methyltransferase activity"/>
    <property type="evidence" value="ECO:0007669"/>
    <property type="project" value="UniProtKB-UniRule"/>
</dbReference>
<keyword evidence="2 5" id="KW-0489">Methyltransferase</keyword>
<dbReference type="Pfam" id="PF01209">
    <property type="entry name" value="Ubie_methyltran"/>
    <property type="match status" value="1"/>
</dbReference>
<sequence length="245" mass="27482">MTTSETVKPYGDTDAGKKQQVADMFDNISGTYDFLNHFLSFGIDIIWRRKAIRALKAVNPQHLLDVATGTGDFALEAIRILNPRKITGVDISQGMLEVAREKITKKGLQNRFEVLLGDSENLPFDNGTFDAVTVAFGVRNFEHLEKGLADMCRVLKPGGKAVILEFSNPRKFPVKQLYGFYSTRVLPLIGRLFSKDSRAYTYLPESVAQFPDGERFTSIMRRAGFGYTECRPQTFGICTIYIGTK</sequence>
<keyword evidence="1 5" id="KW-0474">Menaquinone biosynthesis</keyword>
<gene>
    <name evidence="5" type="primary">menG</name>
    <name evidence="6" type="ORF">SAMN05421747_11429</name>
</gene>
<dbReference type="AlphaFoldDB" id="A0A1I1KAD3"/>
<dbReference type="NCBIfam" id="TIGR01934">
    <property type="entry name" value="MenG_MenH_UbiE"/>
    <property type="match status" value="1"/>
</dbReference>
<protein>
    <recommendedName>
        <fullName evidence="5">Demethylmenaquinone methyltransferase</fullName>
        <ecNumber evidence="5">2.1.1.163</ecNumber>
    </recommendedName>
</protein>
<comment type="catalytic activity">
    <reaction evidence="5">
        <text>a 2-demethylmenaquinol + S-adenosyl-L-methionine = a menaquinol + S-adenosyl-L-homocysteine + H(+)</text>
        <dbReference type="Rhea" id="RHEA:42640"/>
        <dbReference type="Rhea" id="RHEA-COMP:9539"/>
        <dbReference type="Rhea" id="RHEA-COMP:9563"/>
        <dbReference type="ChEBI" id="CHEBI:15378"/>
        <dbReference type="ChEBI" id="CHEBI:18151"/>
        <dbReference type="ChEBI" id="CHEBI:55437"/>
        <dbReference type="ChEBI" id="CHEBI:57856"/>
        <dbReference type="ChEBI" id="CHEBI:59789"/>
        <dbReference type="EC" id="2.1.1.163"/>
    </reaction>
</comment>
<dbReference type="PROSITE" id="PS01183">
    <property type="entry name" value="UBIE_1"/>
    <property type="match status" value="1"/>
</dbReference>
<keyword evidence="7" id="KW-1185">Reference proteome</keyword>
<evidence type="ECO:0000256" key="2">
    <source>
        <dbReference type="ARBA" id="ARBA00022603"/>
    </source>
</evidence>